<dbReference type="SMART" id="SM00388">
    <property type="entry name" value="HisKA"/>
    <property type="match status" value="1"/>
</dbReference>
<evidence type="ECO:0000256" key="8">
    <source>
        <dbReference type="ARBA" id="ARBA00023136"/>
    </source>
</evidence>
<dbReference type="PROSITE" id="PS50112">
    <property type="entry name" value="PAS"/>
    <property type="match status" value="1"/>
</dbReference>
<name>A0ABY5ZL18_9BACT</name>
<evidence type="ECO:0000259" key="13">
    <source>
        <dbReference type="PROSITE" id="PS50885"/>
    </source>
</evidence>
<dbReference type="InterPro" id="IPR000700">
    <property type="entry name" value="PAS-assoc_C"/>
</dbReference>
<dbReference type="PANTHER" id="PTHR45453:SF1">
    <property type="entry name" value="PHOSPHATE REGULON SENSOR PROTEIN PHOR"/>
    <property type="match status" value="1"/>
</dbReference>
<dbReference type="Pfam" id="PF00512">
    <property type="entry name" value="HisKA"/>
    <property type="match status" value="1"/>
</dbReference>
<dbReference type="CDD" id="cd00130">
    <property type="entry name" value="PAS"/>
    <property type="match status" value="1"/>
</dbReference>
<keyword evidence="14" id="KW-0067">ATP-binding</keyword>
<dbReference type="InterPro" id="IPR003594">
    <property type="entry name" value="HATPase_dom"/>
</dbReference>
<dbReference type="NCBIfam" id="NF046044">
    <property type="entry name" value="PnpS"/>
    <property type="match status" value="1"/>
</dbReference>
<dbReference type="SMART" id="SM00304">
    <property type="entry name" value="HAMP"/>
    <property type="match status" value="1"/>
</dbReference>
<evidence type="ECO:0000259" key="11">
    <source>
        <dbReference type="PROSITE" id="PS50112"/>
    </source>
</evidence>
<dbReference type="PROSITE" id="PS50113">
    <property type="entry name" value="PAC"/>
    <property type="match status" value="1"/>
</dbReference>
<comment type="catalytic activity">
    <reaction evidence="1">
        <text>ATP + protein L-histidine = ADP + protein N-phospho-L-histidine.</text>
        <dbReference type="EC" id="2.7.13.3"/>
    </reaction>
</comment>
<dbReference type="NCBIfam" id="TIGR00229">
    <property type="entry name" value="sensory_box"/>
    <property type="match status" value="1"/>
</dbReference>
<dbReference type="InterPro" id="IPR003660">
    <property type="entry name" value="HAMP_dom"/>
</dbReference>
<feature type="transmembrane region" description="Helical" evidence="9">
    <location>
        <begin position="6"/>
        <end position="29"/>
    </location>
</feature>
<dbReference type="RefSeq" id="WP_260747024.1">
    <property type="nucleotide sequence ID" value="NZ_CP092109.1"/>
</dbReference>
<keyword evidence="9" id="KW-1133">Transmembrane helix</keyword>
<dbReference type="Proteomes" id="UP001060414">
    <property type="component" value="Chromosome"/>
</dbReference>
<evidence type="ECO:0000256" key="1">
    <source>
        <dbReference type="ARBA" id="ARBA00000085"/>
    </source>
</evidence>
<dbReference type="InterPro" id="IPR000014">
    <property type="entry name" value="PAS"/>
</dbReference>
<dbReference type="EC" id="2.7.13.3" evidence="3"/>
<keyword evidence="5" id="KW-0808">Transferase</keyword>
<feature type="domain" description="PAC" evidence="12">
    <location>
        <begin position="317"/>
        <end position="368"/>
    </location>
</feature>
<keyword evidence="4" id="KW-0597">Phosphoprotein</keyword>
<dbReference type="SUPFAM" id="SSF55874">
    <property type="entry name" value="ATPase domain of HSP90 chaperone/DNA topoisomerase II/histidine kinase"/>
    <property type="match status" value="1"/>
</dbReference>
<dbReference type="SMART" id="SM00091">
    <property type="entry name" value="PAS"/>
    <property type="match status" value="1"/>
</dbReference>
<dbReference type="EMBL" id="CP092109">
    <property type="protein sequence ID" value="UWZ78667.1"/>
    <property type="molecule type" value="Genomic_DNA"/>
</dbReference>
<evidence type="ECO:0000256" key="7">
    <source>
        <dbReference type="ARBA" id="ARBA00023012"/>
    </source>
</evidence>
<dbReference type="InterPro" id="IPR003661">
    <property type="entry name" value="HisK_dim/P_dom"/>
</dbReference>
<dbReference type="Pfam" id="PF08448">
    <property type="entry name" value="PAS_4"/>
    <property type="match status" value="1"/>
</dbReference>
<dbReference type="CDD" id="cd00082">
    <property type="entry name" value="HisKA"/>
    <property type="match status" value="1"/>
</dbReference>
<keyword evidence="6" id="KW-0418">Kinase</keyword>
<dbReference type="InterPro" id="IPR036890">
    <property type="entry name" value="HATPase_C_sf"/>
</dbReference>
<dbReference type="Gene3D" id="3.30.450.20">
    <property type="entry name" value="PAS domain"/>
    <property type="match status" value="1"/>
</dbReference>
<comment type="subcellular location">
    <subcellularLocation>
        <location evidence="2">Membrane</location>
    </subcellularLocation>
</comment>
<dbReference type="PANTHER" id="PTHR45453">
    <property type="entry name" value="PHOSPHATE REGULON SENSOR PROTEIN PHOR"/>
    <property type="match status" value="1"/>
</dbReference>
<dbReference type="Pfam" id="PF02518">
    <property type="entry name" value="HATPase_c"/>
    <property type="match status" value="1"/>
</dbReference>
<dbReference type="InterPro" id="IPR013656">
    <property type="entry name" value="PAS_4"/>
</dbReference>
<dbReference type="Pfam" id="PF00672">
    <property type="entry name" value="HAMP"/>
    <property type="match status" value="1"/>
</dbReference>
<evidence type="ECO:0000313" key="14">
    <source>
        <dbReference type="EMBL" id="UWZ78667.1"/>
    </source>
</evidence>
<evidence type="ECO:0000256" key="9">
    <source>
        <dbReference type="SAM" id="Phobius"/>
    </source>
</evidence>
<dbReference type="InterPro" id="IPR036097">
    <property type="entry name" value="HisK_dim/P_sf"/>
</dbReference>
<dbReference type="SMART" id="SM00387">
    <property type="entry name" value="HATPase_c"/>
    <property type="match status" value="1"/>
</dbReference>
<evidence type="ECO:0000313" key="15">
    <source>
        <dbReference type="Proteomes" id="UP001060414"/>
    </source>
</evidence>
<dbReference type="SUPFAM" id="SSF47384">
    <property type="entry name" value="Homodimeric domain of signal transducing histidine kinase"/>
    <property type="match status" value="1"/>
</dbReference>
<keyword evidence="14" id="KW-0547">Nucleotide-binding</keyword>
<evidence type="ECO:0000259" key="10">
    <source>
        <dbReference type="PROSITE" id="PS50109"/>
    </source>
</evidence>
<reference evidence="14" key="1">
    <citation type="journal article" date="2022" name="Environ. Microbiol.">
        <title>Geoalkalibacter halelectricus SAP #1 sp. nov. possessing extracellular electron transfer and mineral#reducing capabilities from a haloalkaline environment.</title>
        <authorList>
            <person name="Yadav S."/>
            <person name="Singh R."/>
            <person name="Sundharam S.S."/>
            <person name="Chaudhary S."/>
            <person name="Krishnamurthi S."/>
            <person name="Patil S.A."/>
        </authorList>
    </citation>
    <scope>NUCLEOTIDE SEQUENCE</scope>
    <source>
        <strain evidence="14">SAP-1</strain>
    </source>
</reference>
<dbReference type="InterPro" id="IPR050351">
    <property type="entry name" value="BphY/WalK/GraS-like"/>
</dbReference>
<dbReference type="Gene3D" id="6.10.340.10">
    <property type="match status" value="1"/>
</dbReference>
<dbReference type="Gene3D" id="3.30.565.10">
    <property type="entry name" value="Histidine kinase-like ATPase, C-terminal domain"/>
    <property type="match status" value="1"/>
</dbReference>
<keyword evidence="8 9" id="KW-0472">Membrane</keyword>
<organism evidence="14 15">
    <name type="scientific">Geoalkalibacter halelectricus</name>
    <dbReference type="NCBI Taxonomy" id="2847045"/>
    <lineage>
        <taxon>Bacteria</taxon>
        <taxon>Pseudomonadati</taxon>
        <taxon>Thermodesulfobacteriota</taxon>
        <taxon>Desulfuromonadia</taxon>
        <taxon>Desulfuromonadales</taxon>
        <taxon>Geoalkalibacteraceae</taxon>
        <taxon>Geoalkalibacter</taxon>
    </lineage>
</organism>
<dbReference type="GO" id="GO:0005524">
    <property type="term" value="F:ATP binding"/>
    <property type="evidence" value="ECO:0007669"/>
    <property type="project" value="UniProtKB-KW"/>
</dbReference>
<proteinExistence type="predicted"/>
<keyword evidence="9" id="KW-0812">Transmembrane</keyword>
<dbReference type="SUPFAM" id="SSF55785">
    <property type="entry name" value="PYP-like sensor domain (PAS domain)"/>
    <property type="match status" value="1"/>
</dbReference>
<sequence>MRRPRLFWQLFPSYVALTVAVLIAAGWYFSTTLKNFYLSQLAADLTAQARLIEPQVAARFGVEHGPALDALAKDLGRRAGVRITLVLPGGEVLGDSLQDPRLMDNHAARPEIVAAFAGSPGVATRYSATARESMMYAAVPVVVDPGGMAGAVRVAIPVTAVERTLSDLRTRTLAAGLVITLLAALLSLAVSRRISRPLEEMKAGVDRFAAGDLDRRLAVDGSEEIHALGQAMNRMAAELDDRIRTVLRHRNEQEAVLSSMVEGVLAVDRDERVIRINQAALRLLGLRDQDIKGRRIQEVVRKADLQRFVSRALAAAEPVEEDIVLHEGGERYLQAHGTPLHDAREQIGALIVLNDVTRLRRLETMRRDFVSNVSHELKTPITAIKGFVETLLDGAMHDPDDARRFLEIITRQADRLNAIIDDLLTLSRVEQGEEQGGLPLEELPLRPVLEAAVQACALLADEKALRINLFCSPELKARIKAPLLEQAVVNLLTNAIKYSPREGKVAIEAARFQDKVTIRVQDWGCGIPKEHLPRLFERFYRVDKARSRKQGGTGLGLAIVKHIVQAHGGEVIVHSTPGQGSTFSIHLPGC</sequence>
<evidence type="ECO:0000256" key="3">
    <source>
        <dbReference type="ARBA" id="ARBA00012438"/>
    </source>
</evidence>
<evidence type="ECO:0000256" key="2">
    <source>
        <dbReference type="ARBA" id="ARBA00004370"/>
    </source>
</evidence>
<feature type="domain" description="Histidine kinase" evidence="10">
    <location>
        <begin position="372"/>
        <end position="590"/>
    </location>
</feature>
<protein>
    <recommendedName>
        <fullName evidence="3">histidine kinase</fullName>
        <ecNumber evidence="3">2.7.13.3</ecNumber>
    </recommendedName>
</protein>
<dbReference type="InterPro" id="IPR005467">
    <property type="entry name" value="His_kinase_dom"/>
</dbReference>
<evidence type="ECO:0000256" key="5">
    <source>
        <dbReference type="ARBA" id="ARBA00022679"/>
    </source>
</evidence>
<dbReference type="PROSITE" id="PS50109">
    <property type="entry name" value="HIS_KIN"/>
    <property type="match status" value="1"/>
</dbReference>
<dbReference type="PRINTS" id="PR00344">
    <property type="entry name" value="BCTRLSENSOR"/>
</dbReference>
<dbReference type="CDD" id="cd06225">
    <property type="entry name" value="HAMP"/>
    <property type="match status" value="1"/>
</dbReference>
<keyword evidence="15" id="KW-1185">Reference proteome</keyword>
<dbReference type="Gene3D" id="1.10.287.130">
    <property type="match status" value="1"/>
</dbReference>
<dbReference type="CDD" id="cd00075">
    <property type="entry name" value="HATPase"/>
    <property type="match status" value="1"/>
</dbReference>
<dbReference type="InterPro" id="IPR004358">
    <property type="entry name" value="Sig_transdc_His_kin-like_C"/>
</dbReference>
<dbReference type="SUPFAM" id="SSF158472">
    <property type="entry name" value="HAMP domain-like"/>
    <property type="match status" value="1"/>
</dbReference>
<keyword evidence="7" id="KW-0902">Two-component regulatory system</keyword>
<dbReference type="PROSITE" id="PS50885">
    <property type="entry name" value="HAMP"/>
    <property type="match status" value="1"/>
</dbReference>
<feature type="domain" description="PAS" evidence="11">
    <location>
        <begin position="249"/>
        <end position="322"/>
    </location>
</feature>
<dbReference type="InterPro" id="IPR035965">
    <property type="entry name" value="PAS-like_dom_sf"/>
</dbReference>
<gene>
    <name evidence="14" type="ORF">L9S41_13380</name>
</gene>
<evidence type="ECO:0000256" key="6">
    <source>
        <dbReference type="ARBA" id="ARBA00022777"/>
    </source>
</evidence>
<feature type="domain" description="HAMP" evidence="13">
    <location>
        <begin position="192"/>
        <end position="244"/>
    </location>
</feature>
<evidence type="ECO:0000259" key="12">
    <source>
        <dbReference type="PROSITE" id="PS50113"/>
    </source>
</evidence>
<evidence type="ECO:0000256" key="4">
    <source>
        <dbReference type="ARBA" id="ARBA00022553"/>
    </source>
</evidence>
<accession>A0ABY5ZL18</accession>